<dbReference type="GO" id="GO:0019752">
    <property type="term" value="P:carboxylic acid metabolic process"/>
    <property type="evidence" value="ECO:0007669"/>
    <property type="project" value="InterPro"/>
</dbReference>
<dbReference type="Gene3D" id="1.20.1340.10">
    <property type="entry name" value="dopa decarboxylase, N-terminal domain"/>
    <property type="match status" value="1"/>
</dbReference>
<evidence type="ECO:0000256" key="2">
    <source>
        <dbReference type="ARBA" id="ARBA00009533"/>
    </source>
</evidence>
<dbReference type="Pfam" id="PF00282">
    <property type="entry name" value="Pyridoxal_deC"/>
    <property type="match status" value="1"/>
</dbReference>
<dbReference type="InterPro" id="IPR010977">
    <property type="entry name" value="Aromatic_deC"/>
</dbReference>
<comment type="similarity">
    <text evidence="2 7">Belongs to the group II decarboxylase family.</text>
</comment>
<keyword evidence="8" id="KW-0032">Aminotransferase</keyword>
<comment type="caution">
    <text evidence="8">The sequence shown here is derived from an EMBL/GenBank/DDBJ whole genome shotgun (WGS) entry which is preliminary data.</text>
</comment>
<dbReference type="InterPro" id="IPR015424">
    <property type="entry name" value="PyrdxlP-dep_Trfase"/>
</dbReference>
<evidence type="ECO:0000256" key="1">
    <source>
        <dbReference type="ARBA" id="ARBA00001933"/>
    </source>
</evidence>
<reference evidence="9" key="1">
    <citation type="submission" date="2018-09" db="EMBL/GenBank/DDBJ databases">
        <authorList>
            <person name="Livingstone P.G."/>
            <person name="Whitworth D.E."/>
        </authorList>
    </citation>
    <scope>NUCLEOTIDE SEQUENCE [LARGE SCALE GENOMIC DNA]</scope>
    <source>
        <strain evidence="9">CA040B</strain>
    </source>
</reference>
<dbReference type="GO" id="GO:0008483">
    <property type="term" value="F:transaminase activity"/>
    <property type="evidence" value="ECO:0007669"/>
    <property type="project" value="UniProtKB-KW"/>
</dbReference>
<dbReference type="Proteomes" id="UP000273405">
    <property type="component" value="Unassembled WGS sequence"/>
</dbReference>
<organism evidence="8 9">
    <name type="scientific">Corallococcus sicarius</name>
    <dbReference type="NCBI Taxonomy" id="2316726"/>
    <lineage>
        <taxon>Bacteria</taxon>
        <taxon>Pseudomonadati</taxon>
        <taxon>Myxococcota</taxon>
        <taxon>Myxococcia</taxon>
        <taxon>Myxococcales</taxon>
        <taxon>Cystobacterineae</taxon>
        <taxon>Myxococcaceae</taxon>
        <taxon>Corallococcus</taxon>
    </lineage>
</organism>
<dbReference type="GO" id="GO:0006520">
    <property type="term" value="P:amino acid metabolic process"/>
    <property type="evidence" value="ECO:0007669"/>
    <property type="project" value="InterPro"/>
</dbReference>
<dbReference type="EMBL" id="RAWG01000061">
    <property type="protein sequence ID" value="RKH43788.1"/>
    <property type="molecule type" value="Genomic_DNA"/>
</dbReference>
<evidence type="ECO:0000256" key="5">
    <source>
        <dbReference type="ARBA" id="ARBA00023239"/>
    </source>
</evidence>
<evidence type="ECO:0000256" key="7">
    <source>
        <dbReference type="RuleBase" id="RU000382"/>
    </source>
</evidence>
<sequence>MTESVDPRGRTDSAALSAAEFRTLGHQLVEQLGEYLEGLPAQPIRPEQSALRIRELLDADPFPEEGKASQAVLERAFSLLSEHAVSTAHPRFWAYIMGSPSPLGALSDLLASVINPPVTSFPTCAITVSLEAQTVRWMARLVGFPTDCGGLFLGGGSLANLVAVRAALHTKAGWDVRSQGVTGPSGEQLCLYASGEAHTSILSAVNLCGLGARALRKIGTDHSGRMQVAELEQRIQADLRAGFKPFMVTATAGTTGTGAVDPLPEIAALCKQQGLWFHVDGAYGGLAVLSPDAPPELQALREADSLVIDPHKWMYVPADVGCLLTRDRRVLYDTFHEGATYYADSEEQALLGGPETLQLRDLGPQTTRSLRALKVRLCLQHAGASGYARMIGDDIRLARHLHALVEAEPELQALTQGLSITTFRYLPEDLQADPAKHRDYLNTLNKKLLQRLQLSGAAYPSHTSVEGMTVLRVCIVNNNTTVADIESLPGTVRRLGAGLDAELRPGRPSRETA</sequence>
<feature type="modified residue" description="N6-(pyridoxal phosphate)lysine" evidence="6">
    <location>
        <position position="312"/>
    </location>
</feature>
<comment type="cofactor">
    <cofactor evidence="1 6 7">
        <name>pyridoxal 5'-phosphate</name>
        <dbReference type="ChEBI" id="CHEBI:597326"/>
    </cofactor>
</comment>
<evidence type="ECO:0000256" key="4">
    <source>
        <dbReference type="ARBA" id="ARBA00022898"/>
    </source>
</evidence>
<dbReference type="RefSeq" id="WP_120625474.1">
    <property type="nucleotide sequence ID" value="NZ_RAWG01000061.1"/>
</dbReference>
<dbReference type="GO" id="GO:0016831">
    <property type="term" value="F:carboxy-lyase activity"/>
    <property type="evidence" value="ECO:0007669"/>
    <property type="project" value="UniProtKB-KW"/>
</dbReference>
<keyword evidence="3" id="KW-0210">Decarboxylase</keyword>
<dbReference type="SUPFAM" id="SSF53383">
    <property type="entry name" value="PLP-dependent transferases"/>
    <property type="match status" value="1"/>
</dbReference>
<keyword evidence="9" id="KW-1185">Reference proteome</keyword>
<dbReference type="PRINTS" id="PR00800">
    <property type="entry name" value="YHDCRBOXLASE"/>
</dbReference>
<gene>
    <name evidence="8" type="ORF">D7X12_12355</name>
</gene>
<dbReference type="InterPro" id="IPR002129">
    <property type="entry name" value="PyrdxlP-dep_de-COase"/>
</dbReference>
<keyword evidence="4 6" id="KW-0663">Pyridoxal phosphate</keyword>
<evidence type="ECO:0000256" key="3">
    <source>
        <dbReference type="ARBA" id="ARBA00022793"/>
    </source>
</evidence>
<protein>
    <submittedName>
        <fullName evidence="8">Aminotransferase class V-fold PLP-dependent enzyme</fullName>
    </submittedName>
</protein>
<dbReference type="OrthoDB" id="9803665at2"/>
<dbReference type="PANTHER" id="PTHR11999">
    <property type="entry name" value="GROUP II PYRIDOXAL-5-PHOSPHATE DECARBOXYLASE"/>
    <property type="match status" value="1"/>
</dbReference>
<dbReference type="InterPro" id="IPR015421">
    <property type="entry name" value="PyrdxlP-dep_Trfase_major"/>
</dbReference>
<dbReference type="AlphaFoldDB" id="A0A3A8NHN5"/>
<dbReference type="Gene3D" id="3.40.640.10">
    <property type="entry name" value="Type I PLP-dependent aspartate aminotransferase-like (Major domain)"/>
    <property type="match status" value="1"/>
</dbReference>
<keyword evidence="5 7" id="KW-0456">Lyase</keyword>
<dbReference type="PANTHER" id="PTHR11999:SF70">
    <property type="entry name" value="MIP05841P"/>
    <property type="match status" value="1"/>
</dbReference>
<accession>A0A3A8NHN5</accession>
<dbReference type="Gene3D" id="3.90.1150.10">
    <property type="entry name" value="Aspartate Aminotransferase, domain 1"/>
    <property type="match status" value="1"/>
</dbReference>
<name>A0A3A8NHN5_9BACT</name>
<keyword evidence="8" id="KW-0808">Transferase</keyword>
<proteinExistence type="inferred from homology"/>
<dbReference type="InterPro" id="IPR015422">
    <property type="entry name" value="PyrdxlP-dep_Trfase_small"/>
</dbReference>
<evidence type="ECO:0000313" key="8">
    <source>
        <dbReference type="EMBL" id="RKH43788.1"/>
    </source>
</evidence>
<evidence type="ECO:0000256" key="6">
    <source>
        <dbReference type="PIRSR" id="PIRSR602129-50"/>
    </source>
</evidence>
<evidence type="ECO:0000313" key="9">
    <source>
        <dbReference type="Proteomes" id="UP000273405"/>
    </source>
</evidence>
<dbReference type="GO" id="GO:0030170">
    <property type="term" value="F:pyridoxal phosphate binding"/>
    <property type="evidence" value="ECO:0007669"/>
    <property type="project" value="InterPro"/>
</dbReference>